<dbReference type="EMBL" id="FOVH01000028">
    <property type="protein sequence ID" value="SFQ36052.1"/>
    <property type="molecule type" value="Genomic_DNA"/>
</dbReference>
<dbReference type="STRING" id="1993.SAMN04489713_12876"/>
<evidence type="ECO:0000256" key="2">
    <source>
        <dbReference type="ARBA" id="ARBA00023125"/>
    </source>
</evidence>
<dbReference type="InterPro" id="IPR049445">
    <property type="entry name" value="TetR_SbtR-like_C"/>
</dbReference>
<feature type="domain" description="HTH tetR-type" evidence="6">
    <location>
        <begin position="27"/>
        <end position="85"/>
    </location>
</feature>
<dbReference type="PANTHER" id="PTHR30055">
    <property type="entry name" value="HTH-TYPE TRANSCRIPTIONAL REGULATOR RUTR"/>
    <property type="match status" value="1"/>
</dbReference>
<dbReference type="InterPro" id="IPR050109">
    <property type="entry name" value="HTH-type_TetR-like_transc_reg"/>
</dbReference>
<dbReference type="eggNOG" id="COG1309">
    <property type="taxonomic scope" value="Bacteria"/>
</dbReference>
<dbReference type="InterPro" id="IPR036271">
    <property type="entry name" value="Tet_transcr_reg_TetR-rel_C_sf"/>
</dbReference>
<keyword evidence="1" id="KW-0805">Transcription regulation</keyword>
<dbReference type="GO" id="GO:0000976">
    <property type="term" value="F:transcription cis-regulatory region binding"/>
    <property type="evidence" value="ECO:0007669"/>
    <property type="project" value="TreeGrafter"/>
</dbReference>
<evidence type="ECO:0000256" key="4">
    <source>
        <dbReference type="PROSITE-ProRule" id="PRU00335"/>
    </source>
</evidence>
<evidence type="ECO:0000256" key="3">
    <source>
        <dbReference type="ARBA" id="ARBA00023163"/>
    </source>
</evidence>
<gene>
    <name evidence="7" type="ORF">SAMN04489713_12876</name>
</gene>
<evidence type="ECO:0000313" key="7">
    <source>
        <dbReference type="EMBL" id="SFQ36052.1"/>
    </source>
</evidence>
<dbReference type="SUPFAM" id="SSF48498">
    <property type="entry name" value="Tetracyclin repressor-like, C-terminal domain"/>
    <property type="match status" value="1"/>
</dbReference>
<dbReference type="Pfam" id="PF00440">
    <property type="entry name" value="TetR_N"/>
    <property type="match status" value="1"/>
</dbReference>
<dbReference type="Proteomes" id="UP000183413">
    <property type="component" value="Unassembled WGS sequence"/>
</dbReference>
<protein>
    <submittedName>
        <fullName evidence="7">DNA-binding transcriptional regulator, AcrR family</fullName>
    </submittedName>
</protein>
<keyword evidence="2 4" id="KW-0238">DNA-binding</keyword>
<keyword evidence="3" id="KW-0804">Transcription</keyword>
<feature type="compositionally biased region" description="Basic and acidic residues" evidence="5">
    <location>
        <begin position="1"/>
        <end position="10"/>
    </location>
</feature>
<accession>A0A1I5XVQ8</accession>
<reference evidence="7 8" key="1">
    <citation type="submission" date="2016-10" db="EMBL/GenBank/DDBJ databases">
        <authorList>
            <person name="de Groot N.N."/>
        </authorList>
    </citation>
    <scope>NUCLEOTIDE SEQUENCE [LARGE SCALE GENOMIC DNA]</scope>
    <source>
        <strain evidence="7 8">DSM 43067</strain>
    </source>
</reference>
<feature type="DNA-binding region" description="H-T-H motif" evidence="4">
    <location>
        <begin position="48"/>
        <end position="67"/>
    </location>
</feature>
<evidence type="ECO:0000313" key="8">
    <source>
        <dbReference type="Proteomes" id="UP000183413"/>
    </source>
</evidence>
<proteinExistence type="predicted"/>
<dbReference type="RefSeq" id="WP_083598535.1">
    <property type="nucleotide sequence ID" value="NZ_UAPP01000007.1"/>
</dbReference>
<evidence type="ECO:0000256" key="5">
    <source>
        <dbReference type="SAM" id="MobiDB-lite"/>
    </source>
</evidence>
<dbReference type="InterPro" id="IPR009057">
    <property type="entry name" value="Homeodomain-like_sf"/>
</dbReference>
<dbReference type="Pfam" id="PF21597">
    <property type="entry name" value="TetR_C_43"/>
    <property type="match status" value="1"/>
</dbReference>
<keyword evidence="8" id="KW-1185">Reference proteome</keyword>
<dbReference type="InParanoid" id="A0A1I5XVQ8"/>
<organism evidence="7 8">
    <name type="scientific">Actinomadura madurae</name>
    <dbReference type="NCBI Taxonomy" id="1993"/>
    <lineage>
        <taxon>Bacteria</taxon>
        <taxon>Bacillati</taxon>
        <taxon>Actinomycetota</taxon>
        <taxon>Actinomycetes</taxon>
        <taxon>Streptosporangiales</taxon>
        <taxon>Thermomonosporaceae</taxon>
        <taxon>Actinomadura</taxon>
    </lineage>
</organism>
<dbReference type="GO" id="GO:0003700">
    <property type="term" value="F:DNA-binding transcription factor activity"/>
    <property type="evidence" value="ECO:0007669"/>
    <property type="project" value="TreeGrafter"/>
</dbReference>
<feature type="region of interest" description="Disordered" evidence="5">
    <location>
        <begin position="1"/>
        <end position="24"/>
    </location>
</feature>
<dbReference type="AlphaFoldDB" id="A0A1I5XVQ8"/>
<dbReference type="OrthoDB" id="3295174at2"/>
<dbReference type="Gene3D" id="1.10.357.10">
    <property type="entry name" value="Tetracycline Repressor, domain 2"/>
    <property type="match status" value="1"/>
</dbReference>
<sequence length="213" mass="22879">MSGYTEDRSGHVSGSVKGDGVRRADAQRNRERILRAARELVREPGELRLNAVAKACGIGQGTLYRHFPTREDLLAEVYRREVDELVAAAPQLLATHPPVDALAAWFDRVAAYARVKRDVFAAVEAATGHDLAAHSLGPIGEAVELLLAAGRSAGSVRPDAEARDVIVLISWLSRLDDAELDARGPRLLSILVDGLRARRPPAAGDQAGSPEGR</sequence>
<dbReference type="PROSITE" id="PS50977">
    <property type="entry name" value="HTH_TETR_2"/>
    <property type="match status" value="1"/>
</dbReference>
<evidence type="ECO:0000256" key="1">
    <source>
        <dbReference type="ARBA" id="ARBA00023015"/>
    </source>
</evidence>
<dbReference type="SUPFAM" id="SSF46689">
    <property type="entry name" value="Homeodomain-like"/>
    <property type="match status" value="1"/>
</dbReference>
<dbReference type="InterPro" id="IPR001647">
    <property type="entry name" value="HTH_TetR"/>
</dbReference>
<evidence type="ECO:0000259" key="6">
    <source>
        <dbReference type="PROSITE" id="PS50977"/>
    </source>
</evidence>
<dbReference type="PANTHER" id="PTHR30055:SF234">
    <property type="entry name" value="HTH-TYPE TRANSCRIPTIONAL REGULATOR BETI"/>
    <property type="match status" value="1"/>
</dbReference>
<name>A0A1I5XVQ8_9ACTN</name>